<feature type="transmembrane region" description="Helical" evidence="7">
    <location>
        <begin position="130"/>
        <end position="150"/>
    </location>
</feature>
<evidence type="ECO:0000256" key="7">
    <source>
        <dbReference type="SAM" id="Phobius"/>
    </source>
</evidence>
<dbReference type="InterPro" id="IPR051907">
    <property type="entry name" value="DoxX-like_oxidoreductase"/>
</dbReference>
<evidence type="ECO:0000313" key="9">
    <source>
        <dbReference type="Proteomes" id="UP000187059"/>
    </source>
</evidence>
<reference evidence="8 9" key="1">
    <citation type="submission" date="2016-04" db="EMBL/GenBank/DDBJ databases">
        <title>Deep-sea bacteria in the southern Pacific.</title>
        <authorList>
            <person name="Tang K."/>
        </authorList>
    </citation>
    <scope>NUCLEOTIDE SEQUENCE [LARGE SCALE GENOMIC DNA]</scope>
    <source>
        <strain evidence="8 9">JLT2014</strain>
    </source>
</reference>
<dbReference type="PANTHER" id="PTHR33452">
    <property type="entry name" value="OXIDOREDUCTASE CATD-RELATED"/>
    <property type="match status" value="1"/>
</dbReference>
<dbReference type="Proteomes" id="UP000187059">
    <property type="component" value="Chromosome"/>
</dbReference>
<organism evidence="8 9">
    <name type="scientific">Salipiger abyssi</name>
    <dbReference type="NCBI Taxonomy" id="1250539"/>
    <lineage>
        <taxon>Bacteria</taxon>
        <taxon>Pseudomonadati</taxon>
        <taxon>Pseudomonadota</taxon>
        <taxon>Alphaproteobacteria</taxon>
        <taxon>Rhodobacterales</taxon>
        <taxon>Roseobacteraceae</taxon>
        <taxon>Salipiger</taxon>
    </lineage>
</organism>
<dbReference type="KEGG" id="paby:Ga0080574_TMP3523"/>
<dbReference type="Pfam" id="PF07681">
    <property type="entry name" value="DoxX"/>
    <property type="match status" value="1"/>
</dbReference>
<gene>
    <name evidence="8" type="ORF">Ga0080574_TMP3523</name>
</gene>
<evidence type="ECO:0000256" key="6">
    <source>
        <dbReference type="ARBA" id="ARBA00023136"/>
    </source>
</evidence>
<feature type="transmembrane region" description="Helical" evidence="7">
    <location>
        <begin position="85"/>
        <end position="110"/>
    </location>
</feature>
<dbReference type="GO" id="GO:0005886">
    <property type="term" value="C:plasma membrane"/>
    <property type="evidence" value="ECO:0007669"/>
    <property type="project" value="UniProtKB-SubCell"/>
</dbReference>
<dbReference type="AlphaFoldDB" id="A0A1P8UWV3"/>
<protein>
    <submittedName>
        <fullName evidence="8">Putative oxidoreductase</fullName>
    </submittedName>
</protein>
<evidence type="ECO:0000256" key="2">
    <source>
        <dbReference type="ARBA" id="ARBA00006679"/>
    </source>
</evidence>
<comment type="similarity">
    <text evidence="2">Belongs to the DoxX family.</text>
</comment>
<keyword evidence="6 7" id="KW-0472">Membrane</keyword>
<dbReference type="EMBL" id="CP015093">
    <property type="protein sequence ID" value="APZ53857.1"/>
    <property type="molecule type" value="Genomic_DNA"/>
</dbReference>
<keyword evidence="9" id="KW-1185">Reference proteome</keyword>
<evidence type="ECO:0000313" key="8">
    <source>
        <dbReference type="EMBL" id="APZ53857.1"/>
    </source>
</evidence>
<keyword evidence="4 7" id="KW-0812">Transmembrane</keyword>
<dbReference type="OrthoDB" id="5398343at2"/>
<evidence type="ECO:0000256" key="1">
    <source>
        <dbReference type="ARBA" id="ARBA00004651"/>
    </source>
</evidence>
<keyword evidence="3" id="KW-1003">Cell membrane</keyword>
<evidence type="ECO:0000256" key="3">
    <source>
        <dbReference type="ARBA" id="ARBA00022475"/>
    </source>
</evidence>
<comment type="subcellular location">
    <subcellularLocation>
        <location evidence="1">Cell membrane</location>
        <topology evidence="1">Multi-pass membrane protein</topology>
    </subcellularLocation>
</comment>
<accession>A0A1P8UWV3</accession>
<feature type="transmembrane region" description="Helical" evidence="7">
    <location>
        <begin position="20"/>
        <end position="40"/>
    </location>
</feature>
<keyword evidence="5 7" id="KW-1133">Transmembrane helix</keyword>
<evidence type="ECO:0000256" key="5">
    <source>
        <dbReference type="ARBA" id="ARBA00022989"/>
    </source>
</evidence>
<evidence type="ECO:0000256" key="4">
    <source>
        <dbReference type="ARBA" id="ARBA00022692"/>
    </source>
</evidence>
<dbReference type="RefSeq" id="WP_076702815.1">
    <property type="nucleotide sequence ID" value="NZ_CP015093.1"/>
</dbReference>
<sequence>MDITASPSLFQFAETSFPAIFAIWALVLRVWVGVVLVLYALRASFQFFPNTGMPVQTVAGTAAYMEKFGWKPGMFWAWLSTVNNLVGGALLALGLFTRPVALTCAALLFLSAIHHIKDGFFSNQNGFEHYALWGFCALFFVFYGGGPVSLDRLIWPLF</sequence>
<name>A0A1P8UWV3_9RHOB</name>
<proteinExistence type="inferred from homology"/>
<dbReference type="STRING" id="1250539.Ga0080574_TMP3523"/>
<dbReference type="PANTHER" id="PTHR33452:SF1">
    <property type="entry name" value="INNER MEMBRANE PROTEIN YPHA-RELATED"/>
    <property type="match status" value="1"/>
</dbReference>
<dbReference type="InterPro" id="IPR032808">
    <property type="entry name" value="DoxX"/>
</dbReference>